<feature type="transmembrane region" description="Helical" evidence="6">
    <location>
        <begin position="276"/>
        <end position="295"/>
    </location>
</feature>
<proteinExistence type="predicted"/>
<dbReference type="AlphaFoldDB" id="A0A835UNR7"/>
<evidence type="ECO:0000256" key="3">
    <source>
        <dbReference type="ARBA" id="ARBA00022692"/>
    </source>
</evidence>
<dbReference type="Gene3D" id="1.20.1250.20">
    <property type="entry name" value="MFS general substrate transporter like domains"/>
    <property type="match status" value="1"/>
</dbReference>
<dbReference type="Pfam" id="PF07690">
    <property type="entry name" value="MFS_1"/>
    <property type="match status" value="1"/>
</dbReference>
<dbReference type="InterPro" id="IPR036259">
    <property type="entry name" value="MFS_trans_sf"/>
</dbReference>
<evidence type="ECO:0000259" key="7">
    <source>
        <dbReference type="PROSITE" id="PS50850"/>
    </source>
</evidence>
<feature type="transmembrane region" description="Helical" evidence="6">
    <location>
        <begin position="323"/>
        <end position="342"/>
    </location>
</feature>
<evidence type="ECO:0000256" key="1">
    <source>
        <dbReference type="ARBA" id="ARBA00004141"/>
    </source>
</evidence>
<dbReference type="GO" id="GO:0016020">
    <property type="term" value="C:membrane"/>
    <property type="evidence" value="ECO:0007669"/>
    <property type="project" value="UniProtKB-SubCell"/>
</dbReference>
<dbReference type="OrthoDB" id="10262656at2759"/>
<protein>
    <recommendedName>
        <fullName evidence="7">Major facilitator superfamily (MFS) profile domain-containing protein</fullName>
    </recommendedName>
</protein>
<feature type="transmembrane region" description="Helical" evidence="6">
    <location>
        <begin position="36"/>
        <end position="62"/>
    </location>
</feature>
<organism evidence="8 9">
    <name type="scientific">Vanilla planifolia</name>
    <name type="common">Vanilla</name>
    <dbReference type="NCBI Taxonomy" id="51239"/>
    <lineage>
        <taxon>Eukaryota</taxon>
        <taxon>Viridiplantae</taxon>
        <taxon>Streptophyta</taxon>
        <taxon>Embryophyta</taxon>
        <taxon>Tracheophyta</taxon>
        <taxon>Spermatophyta</taxon>
        <taxon>Magnoliopsida</taxon>
        <taxon>Liliopsida</taxon>
        <taxon>Asparagales</taxon>
        <taxon>Orchidaceae</taxon>
        <taxon>Vanilloideae</taxon>
        <taxon>Vanilleae</taxon>
        <taxon>Vanilla</taxon>
    </lineage>
</organism>
<name>A0A835UNR7_VANPL</name>
<dbReference type="SUPFAM" id="SSF103473">
    <property type="entry name" value="MFS general substrate transporter"/>
    <property type="match status" value="1"/>
</dbReference>
<feature type="transmembrane region" description="Helical" evidence="6">
    <location>
        <begin position="164"/>
        <end position="189"/>
    </location>
</feature>
<keyword evidence="3 6" id="KW-0812">Transmembrane</keyword>
<evidence type="ECO:0000313" key="8">
    <source>
        <dbReference type="EMBL" id="KAG0468457.1"/>
    </source>
</evidence>
<comment type="subcellular location">
    <subcellularLocation>
        <location evidence="1">Membrane</location>
        <topology evidence="1">Multi-pass membrane protein</topology>
    </subcellularLocation>
</comment>
<feature type="transmembrane region" description="Helical" evidence="6">
    <location>
        <begin position="137"/>
        <end position="157"/>
    </location>
</feature>
<keyword evidence="4 6" id="KW-1133">Transmembrane helix</keyword>
<dbReference type="CDD" id="cd17330">
    <property type="entry name" value="MFS_SLC46_TetA_like"/>
    <property type="match status" value="1"/>
</dbReference>
<keyword evidence="2" id="KW-0813">Transport</keyword>
<feature type="transmembrane region" description="Helical" evidence="6">
    <location>
        <begin position="209"/>
        <end position="231"/>
    </location>
</feature>
<dbReference type="PROSITE" id="PS50850">
    <property type="entry name" value="MFS"/>
    <property type="match status" value="1"/>
</dbReference>
<keyword evidence="5 6" id="KW-0472">Membrane</keyword>
<sequence length="481" mass="53273">MAENREPLLNSLYREHCPGCKLDRWKDANSGMPYQYFIHLWLITLCATLPISSLFPFLYFMIRDMHVAKSVEDIGFYAGFVGSSFMLGRALTSIFWGIVADRYGRKPVIVIGLLTLAMFNVLFGLSTSFWMAITARFLFGCFHSLLGPIRACAVEVARPEYHAIGLSLVSTAWGMGLVLGSSLGGFLAQPAEKFPHIFSGESFFGRFPYFLPCLCISLLATAILPTCYWLPESLHMHHESKSETLTTESVEASLHGSEMKIIEEGFERSDARQQNIFTNWPLMSSIIVYCVFSLYDMAYTEVFPLWAESGRKYGGLGFSSQDVGMVLSISGSSLLLFQLVVYRPMEKLVGHINLCRAAAVLAIPLTASFPFMTELSGIKLTVIVNCASMLKNVLSTAISTGLFILQNNAVTQYQRGAANGISMTGQSIFKGIAPATAGVIFSWAQKRQNSSFLPGNHMVFFLLNLVDLVGLLMTFKPFLAY</sequence>
<dbReference type="Proteomes" id="UP000639772">
    <property type="component" value="Chromosome 9"/>
</dbReference>
<evidence type="ECO:0000256" key="5">
    <source>
        <dbReference type="ARBA" id="ARBA00023136"/>
    </source>
</evidence>
<evidence type="ECO:0000256" key="2">
    <source>
        <dbReference type="ARBA" id="ARBA00022448"/>
    </source>
</evidence>
<evidence type="ECO:0000256" key="6">
    <source>
        <dbReference type="SAM" id="Phobius"/>
    </source>
</evidence>
<feature type="transmembrane region" description="Helical" evidence="6">
    <location>
        <begin position="108"/>
        <end position="131"/>
    </location>
</feature>
<reference evidence="8 9" key="1">
    <citation type="journal article" date="2020" name="Nat. Food">
        <title>A phased Vanilla planifolia genome enables genetic improvement of flavour and production.</title>
        <authorList>
            <person name="Hasing T."/>
            <person name="Tang H."/>
            <person name="Brym M."/>
            <person name="Khazi F."/>
            <person name="Huang T."/>
            <person name="Chambers A.H."/>
        </authorList>
    </citation>
    <scope>NUCLEOTIDE SEQUENCE [LARGE SCALE GENOMIC DNA]</scope>
    <source>
        <tissue evidence="8">Leaf</tissue>
    </source>
</reference>
<evidence type="ECO:0000256" key="4">
    <source>
        <dbReference type="ARBA" id="ARBA00022989"/>
    </source>
</evidence>
<comment type="caution">
    <text evidence="8">The sequence shown here is derived from an EMBL/GenBank/DDBJ whole genome shotgun (WGS) entry which is preliminary data.</text>
</comment>
<dbReference type="InterPro" id="IPR011701">
    <property type="entry name" value="MFS"/>
</dbReference>
<gene>
    <name evidence="8" type="ORF">HPP92_017785</name>
</gene>
<feature type="transmembrane region" description="Helical" evidence="6">
    <location>
        <begin position="354"/>
        <end position="372"/>
    </location>
</feature>
<feature type="transmembrane region" description="Helical" evidence="6">
    <location>
        <begin position="74"/>
        <end position="96"/>
    </location>
</feature>
<feature type="transmembrane region" description="Helical" evidence="6">
    <location>
        <begin position="378"/>
        <end position="406"/>
    </location>
</feature>
<dbReference type="PANTHER" id="PTHR23504:SF15">
    <property type="entry name" value="MAJOR FACILITATOR SUPERFAMILY (MFS) PROFILE DOMAIN-CONTAINING PROTEIN"/>
    <property type="match status" value="1"/>
</dbReference>
<dbReference type="GO" id="GO:0022857">
    <property type="term" value="F:transmembrane transporter activity"/>
    <property type="evidence" value="ECO:0007669"/>
    <property type="project" value="InterPro"/>
</dbReference>
<feature type="transmembrane region" description="Helical" evidence="6">
    <location>
        <begin position="457"/>
        <end position="475"/>
    </location>
</feature>
<accession>A0A835UNR7</accession>
<dbReference type="EMBL" id="JADCNM010000009">
    <property type="protein sequence ID" value="KAG0468457.1"/>
    <property type="molecule type" value="Genomic_DNA"/>
</dbReference>
<dbReference type="PANTHER" id="PTHR23504">
    <property type="entry name" value="MAJOR FACILITATOR SUPERFAMILY DOMAIN-CONTAINING PROTEIN 10"/>
    <property type="match status" value="1"/>
</dbReference>
<evidence type="ECO:0000313" key="9">
    <source>
        <dbReference type="Proteomes" id="UP000639772"/>
    </source>
</evidence>
<dbReference type="InterPro" id="IPR020846">
    <property type="entry name" value="MFS_dom"/>
</dbReference>
<feature type="domain" description="Major facilitator superfamily (MFS) profile" evidence="7">
    <location>
        <begin position="36"/>
        <end position="481"/>
    </location>
</feature>